<proteinExistence type="predicted"/>
<protein>
    <submittedName>
        <fullName evidence="2">Uncharacterized protein</fullName>
    </submittedName>
</protein>
<sequence>MKLGTEPHHSPASMNSRRKVLFALLYSGSTKVQEVVAQVLDGTLGVDDGLNGEHGKTFSWATFRWQGPQPRSDRVHNVTPGSSCDWQAQMARMLRALTSPNPPPSNHAALPNVTPEKTQPSPPCMAHRRSRSSTT</sequence>
<keyword evidence="3" id="KW-1185">Reference proteome</keyword>
<gene>
    <name evidence="2" type="ORF">AXG93_2024s1110</name>
</gene>
<feature type="region of interest" description="Disordered" evidence="1">
    <location>
        <begin position="97"/>
        <end position="135"/>
    </location>
</feature>
<dbReference type="Proteomes" id="UP000077202">
    <property type="component" value="Unassembled WGS sequence"/>
</dbReference>
<reference evidence="2" key="1">
    <citation type="submission" date="2016-03" db="EMBL/GenBank/DDBJ databases">
        <title>Mechanisms controlling the formation of the plant cell surface in tip-growing cells are functionally conserved among land plants.</title>
        <authorList>
            <person name="Honkanen S."/>
            <person name="Jones V.A."/>
            <person name="Morieri G."/>
            <person name="Champion C."/>
            <person name="Hetherington A.J."/>
            <person name="Kelly S."/>
            <person name="Saint-Marcoux D."/>
            <person name="Proust H."/>
            <person name="Prescott H."/>
            <person name="Dolan L."/>
        </authorList>
    </citation>
    <scope>NUCLEOTIDE SEQUENCE [LARGE SCALE GENOMIC DNA]</scope>
    <source>
        <tissue evidence="2">Whole gametophyte</tissue>
    </source>
</reference>
<accession>A0A176VJ83</accession>
<dbReference type="AlphaFoldDB" id="A0A176VJ83"/>
<comment type="caution">
    <text evidence="2">The sequence shown here is derived from an EMBL/GenBank/DDBJ whole genome shotgun (WGS) entry which is preliminary data.</text>
</comment>
<organism evidence="2 3">
    <name type="scientific">Marchantia polymorpha subsp. ruderalis</name>
    <dbReference type="NCBI Taxonomy" id="1480154"/>
    <lineage>
        <taxon>Eukaryota</taxon>
        <taxon>Viridiplantae</taxon>
        <taxon>Streptophyta</taxon>
        <taxon>Embryophyta</taxon>
        <taxon>Marchantiophyta</taxon>
        <taxon>Marchantiopsida</taxon>
        <taxon>Marchantiidae</taxon>
        <taxon>Marchantiales</taxon>
        <taxon>Marchantiaceae</taxon>
        <taxon>Marchantia</taxon>
    </lineage>
</organism>
<evidence type="ECO:0000313" key="2">
    <source>
        <dbReference type="EMBL" id="OAE20999.1"/>
    </source>
</evidence>
<dbReference type="EMBL" id="LVLJ01003555">
    <property type="protein sequence ID" value="OAE20999.1"/>
    <property type="molecule type" value="Genomic_DNA"/>
</dbReference>
<feature type="compositionally biased region" description="Basic residues" evidence="1">
    <location>
        <begin position="126"/>
        <end position="135"/>
    </location>
</feature>
<evidence type="ECO:0000256" key="1">
    <source>
        <dbReference type="SAM" id="MobiDB-lite"/>
    </source>
</evidence>
<evidence type="ECO:0000313" key="3">
    <source>
        <dbReference type="Proteomes" id="UP000077202"/>
    </source>
</evidence>
<name>A0A176VJ83_MARPO</name>